<dbReference type="EC" id="2.7.1.11" evidence="16"/>
<dbReference type="GO" id="GO:0061621">
    <property type="term" value="P:canonical glycolysis"/>
    <property type="evidence" value="ECO:0007669"/>
    <property type="project" value="TreeGrafter"/>
</dbReference>
<name>E6ZI76_DICLA</name>
<dbReference type="CDD" id="cd00764">
    <property type="entry name" value="Eukaryotic_PFK"/>
    <property type="match status" value="1"/>
</dbReference>
<evidence type="ECO:0000256" key="10">
    <source>
        <dbReference type="ARBA" id="ARBA00022840"/>
    </source>
</evidence>
<keyword evidence="13 16" id="KW-0324">Glycolysis</keyword>
<feature type="binding site" description="in other chain" evidence="16">
    <location>
        <begin position="577"/>
        <end position="579"/>
    </location>
    <ligand>
        <name>beta-D-fructose 2,6-bisphosphate</name>
        <dbReference type="ChEBI" id="CHEBI:58579"/>
        <note>allosteric activator; ligand shared between dimeric partners</note>
    </ligand>
</feature>
<dbReference type="FunFam" id="3.40.50.460:FF:000003">
    <property type="entry name" value="ATP-dependent 6-phosphofructokinase"/>
    <property type="match status" value="1"/>
</dbReference>
<evidence type="ECO:0000256" key="3">
    <source>
        <dbReference type="ARBA" id="ARBA00022490"/>
    </source>
</evidence>
<accession>E6ZI76</accession>
<evidence type="ECO:0000256" key="8">
    <source>
        <dbReference type="ARBA" id="ARBA00022741"/>
    </source>
</evidence>
<evidence type="ECO:0000256" key="17">
    <source>
        <dbReference type="PIRNR" id="PIRNR000533"/>
    </source>
</evidence>
<evidence type="ECO:0000256" key="6">
    <source>
        <dbReference type="ARBA" id="ARBA00022679"/>
    </source>
</evidence>
<evidence type="ECO:0000256" key="2">
    <source>
        <dbReference type="ARBA" id="ARBA00004679"/>
    </source>
</evidence>
<evidence type="ECO:0000256" key="12">
    <source>
        <dbReference type="ARBA" id="ARBA00022990"/>
    </source>
</evidence>
<evidence type="ECO:0000256" key="5">
    <source>
        <dbReference type="ARBA" id="ARBA00022553"/>
    </source>
</evidence>
<dbReference type="GO" id="GO:0003872">
    <property type="term" value="F:6-phosphofructokinase activity"/>
    <property type="evidence" value="ECO:0007669"/>
    <property type="project" value="UniProtKB-UniRule"/>
</dbReference>
<feature type="binding site" evidence="16">
    <location>
        <position position="295"/>
    </location>
    <ligand>
        <name>substrate</name>
        <note>ligand shared between dimeric partners</note>
    </ligand>
</feature>
<dbReference type="PIRSF" id="PIRSF000533">
    <property type="entry name" value="ATP_PFK_euk"/>
    <property type="match status" value="1"/>
</dbReference>
<dbReference type="Pfam" id="PF00365">
    <property type="entry name" value="PFK"/>
    <property type="match status" value="2"/>
</dbReference>
<dbReference type="HAMAP" id="MF_03184">
    <property type="entry name" value="Phosphofructokinase_I_E"/>
    <property type="match status" value="1"/>
</dbReference>
<comment type="pathway">
    <text evidence="2 16 17">Carbohydrate degradation; glycolysis; D-glyceraldehyde 3-phosphate and glycerone phosphate from D-glucose: step 3/4.</text>
</comment>
<keyword evidence="3 16" id="KW-0963">Cytoplasm</keyword>
<feature type="binding site" evidence="16">
    <location>
        <begin position="121"/>
        <end position="124"/>
    </location>
    <ligand>
        <name>ATP</name>
        <dbReference type="ChEBI" id="CHEBI:30616"/>
    </ligand>
</feature>
<comment type="activity regulation">
    <text evidence="16">Allosterically activated by ADP, AMP, or fructose 2,6-bisphosphate, and allosterically inhibited by ATP or citrate.</text>
</comment>
<feature type="binding site" description="in other chain" evidence="16">
    <location>
        <begin position="211"/>
        <end position="213"/>
    </location>
    <ligand>
        <name>substrate</name>
        <note>ligand shared between dimeric partners</note>
    </ligand>
</feature>
<dbReference type="GO" id="GO:0005524">
    <property type="term" value="F:ATP binding"/>
    <property type="evidence" value="ECO:0007669"/>
    <property type="project" value="UniProtKB-KW"/>
</dbReference>
<comment type="caution">
    <text evidence="16">Lacks conserved residue(s) required for the propagation of feature annotation.</text>
</comment>
<keyword evidence="8 16" id="KW-0547">Nucleotide-binding</keyword>
<dbReference type="AlphaFoldDB" id="E6ZI76"/>
<dbReference type="UniPathway" id="UPA00109">
    <property type="reaction ID" value="UER00182"/>
</dbReference>
<feature type="binding site" description="in other chain" evidence="16">
    <location>
        <begin position="665"/>
        <end position="668"/>
    </location>
    <ligand>
        <name>beta-D-fructose 2,6-bisphosphate</name>
        <dbReference type="ChEBI" id="CHEBI:58579"/>
        <note>allosteric activator; ligand shared between dimeric partners</note>
    </ligand>
</feature>
<feature type="binding site" description="in other chain" evidence="16">
    <location>
        <begin position="301"/>
        <end position="304"/>
    </location>
    <ligand>
        <name>substrate</name>
        <note>ligand shared between dimeric partners</note>
    </ligand>
</feature>
<dbReference type="GO" id="GO:0006002">
    <property type="term" value="P:fructose 6-phosphate metabolic process"/>
    <property type="evidence" value="ECO:0007669"/>
    <property type="project" value="InterPro"/>
</dbReference>
<feature type="binding site" description="in other chain" evidence="16">
    <location>
        <position position="739"/>
    </location>
    <ligand>
        <name>beta-D-fructose 2,6-bisphosphate</name>
        <dbReference type="ChEBI" id="CHEBI:58579"/>
        <note>allosteric activator; ligand shared between dimeric partners</note>
    </ligand>
</feature>
<dbReference type="GO" id="GO:0016208">
    <property type="term" value="F:AMP binding"/>
    <property type="evidence" value="ECO:0007669"/>
    <property type="project" value="TreeGrafter"/>
</dbReference>
<evidence type="ECO:0000256" key="16">
    <source>
        <dbReference type="HAMAP-Rule" id="MF_03184"/>
    </source>
</evidence>
<feature type="region of interest" description="N-terminal catalytic PFK domain 1" evidence="16">
    <location>
        <begin position="1"/>
        <end position="393"/>
    </location>
</feature>
<keyword evidence="6 16" id="KW-0808">Transferase</keyword>
<dbReference type="GO" id="GO:0046872">
    <property type="term" value="F:metal ion binding"/>
    <property type="evidence" value="ECO:0007669"/>
    <property type="project" value="UniProtKB-KW"/>
</dbReference>
<feature type="binding site" description="in other chain" evidence="16">
    <location>
        <position position="633"/>
    </location>
    <ligand>
        <name>beta-D-fructose 2,6-bisphosphate</name>
        <dbReference type="ChEBI" id="CHEBI:58579"/>
        <note>allosteric activator; ligand shared between dimeric partners</note>
    </ligand>
</feature>
<comment type="similarity">
    <text evidence="17">Belongs to the phosphofructokinase type A (PFKA) family. ATP-dependent PFK group I subfamily. Eukaryotic two domain clade "E" sub-subfamily.</text>
</comment>
<feature type="binding site" description="in other chain" evidence="16">
    <location>
        <position position="267"/>
    </location>
    <ligand>
        <name>substrate</name>
        <note>ligand shared between dimeric partners</note>
    </ligand>
</feature>
<dbReference type="GO" id="GO:0048029">
    <property type="term" value="F:monosaccharide binding"/>
    <property type="evidence" value="ECO:0007669"/>
    <property type="project" value="TreeGrafter"/>
</dbReference>
<sequence length="788" mass="86177">MAQPDSKKIFFENLSGAGKAIAVLTSGGDAQGMNAAVRAVVRMGLYVGAKVYFIHEGYQGMVDGGDNIKEASWESVSSMLQVGGTVIGSARCKEFRTHEGRLKAANNLVQYGITNLCVIGGDGSLTGANLFREEWSGLLAELVEQGLIETDAIQKYSALHIVGMVGSIDNDFCGTDMTIGTDSALHRIIEVVDAIMTTAQSHQRTFVLEVMGRHCGYLALVSALACGADWVLIPEMPPEDGWEDKMCQKLSANRAGMKRLNIIIVAEGAIDRNNMPITTDYIKNLVVKCLGFDTRVTILGHVQRGGTPSAFDRILASRMGVEAVLALLETTANTPACVVSLCGNQSVRLPLMECVQMTQEVQKAMDEKRFEEAVKLRGRSFENNLKTYKLLAHRKPESELPTSNFNVAVLNVGAPAAGMNAAVRSAVRVGISEGHKMFAVSDGFEGFYKGQIKEIKWADVGGWTGQGGSLLGTKRTLPAKHVDKIAEQMRKHNINALLIVGGFEALLSLLELLTARGKYDEFCVPMVMVPATVSNNVPGSDLSIGADTALNAITTTCDRIKQSASGTKRRVFIIETMGGYCGYLASVGGLAAGADAAYIYEEPFDIRDLQANVEHLTEKMKTSIQRGLVLRNENCNENYTTDFIYQLYSEEGKGVFDSRKNVLGHMQQGGAPSPFDRNFGTKISAKAMQWVTKKLVETFRQGRVFANTEDSCCLLGMRRRALVFQPVVQLKDETDFVHRIPKEQWWLKLRPLMKILAKYKTSYDVSDSGQLEHVVRNRPKESDASVAM</sequence>
<keyword evidence="5" id="KW-0597">Phosphoprotein</keyword>
<feature type="binding site" evidence="16">
    <location>
        <position position="204"/>
    </location>
    <ligand>
        <name>substrate</name>
        <note>ligand shared between dimeric partners</note>
    </ligand>
</feature>
<dbReference type="GO" id="GO:0030388">
    <property type="term" value="P:fructose 1,6-bisphosphate metabolic process"/>
    <property type="evidence" value="ECO:0007669"/>
    <property type="project" value="TreeGrafter"/>
</dbReference>
<protein>
    <recommendedName>
        <fullName evidence="16">ATP-dependent 6-phosphofructokinase</fullName>
        <shortName evidence="16">ATP-PFK</shortName>
        <shortName evidence="16">Phosphofructokinase</shortName>
        <ecNumber evidence="16">2.7.1.11</ecNumber>
    </recommendedName>
    <alternativeName>
        <fullName evidence="16">Phosphohexokinase</fullName>
    </alternativeName>
</protein>
<evidence type="ECO:0000313" key="19">
    <source>
        <dbReference type="EMBL" id="CBN81760.1"/>
    </source>
</evidence>
<dbReference type="InterPro" id="IPR000023">
    <property type="entry name" value="Phosphofructokinase_dom"/>
</dbReference>
<proteinExistence type="inferred from homology"/>
<feature type="binding site" evidence="16">
    <location>
        <position position="122"/>
    </location>
    <ligand>
        <name>Mg(2+)</name>
        <dbReference type="ChEBI" id="CHEBI:18420"/>
        <note>catalytic</note>
    </ligand>
</feature>
<evidence type="ECO:0000256" key="11">
    <source>
        <dbReference type="ARBA" id="ARBA00022842"/>
    </source>
</evidence>
<evidence type="ECO:0000256" key="1">
    <source>
        <dbReference type="ARBA" id="ARBA00001946"/>
    </source>
</evidence>
<comment type="subunit">
    <text evidence="16">Homo- and heterotetramers.</text>
</comment>
<comment type="subcellular location">
    <subcellularLocation>
        <location evidence="16">Cytoplasm</location>
    </subcellularLocation>
</comment>
<keyword evidence="11 16" id="KW-0460">Magnesium</keyword>
<dbReference type="InterPro" id="IPR009161">
    <property type="entry name" value="6-Pfructokinase_euk"/>
</dbReference>
<dbReference type="GO" id="GO:0005945">
    <property type="term" value="C:6-phosphofructokinase complex"/>
    <property type="evidence" value="ECO:0007669"/>
    <property type="project" value="TreeGrafter"/>
</dbReference>
<dbReference type="Gene3D" id="3.40.50.450">
    <property type="match status" value="2"/>
</dbReference>
<comment type="function">
    <text evidence="16">Catalyzes the phosphorylation of D-fructose 6-phosphate to fructose 1,6-bisphosphate by ATP, the first committing step of glycolysis.</text>
</comment>
<dbReference type="EMBL" id="FQ310508">
    <property type="protein sequence ID" value="CBN81760.1"/>
    <property type="molecule type" value="Genomic_DNA"/>
</dbReference>
<comment type="catalytic activity">
    <reaction evidence="15 16 17">
        <text>beta-D-fructose 6-phosphate + ATP = beta-D-fructose 1,6-bisphosphate + ADP + H(+)</text>
        <dbReference type="Rhea" id="RHEA:16109"/>
        <dbReference type="ChEBI" id="CHEBI:15378"/>
        <dbReference type="ChEBI" id="CHEBI:30616"/>
        <dbReference type="ChEBI" id="CHEBI:32966"/>
        <dbReference type="ChEBI" id="CHEBI:57634"/>
        <dbReference type="ChEBI" id="CHEBI:456216"/>
        <dbReference type="EC" id="2.7.1.11"/>
    </reaction>
</comment>
<reference evidence="19" key="2">
    <citation type="journal article" date="2011" name="Genomics">
        <title>Directed sequencing and annotation of three Dicentrarchus labrax L. chromosomes by applying Sanger- and pyrosequencing technologies on pooled DNA of comparatively mapped BAC clones.</title>
        <authorList>
            <person name="Kuhl H."/>
            <person name="Tine M."/>
            <person name="Beck A."/>
            <person name="Timmermann B."/>
            <person name="Kodira C."/>
            <person name="Reinhardt R."/>
        </authorList>
    </citation>
    <scope>NUCLEOTIDE SEQUENCE</scope>
</reference>
<dbReference type="InterPro" id="IPR035966">
    <property type="entry name" value="PKF_sf"/>
</dbReference>
<feature type="binding site" description="in other chain" evidence="16">
    <location>
        <position position="475"/>
    </location>
    <ligand>
        <name>beta-D-fructose 2,6-bisphosphate</name>
        <dbReference type="ChEBI" id="CHEBI:58579"/>
        <note>allosteric activator; ligand shared between dimeric partners</note>
    </ligand>
</feature>
<dbReference type="FunFam" id="3.40.50.450:FF:000064">
    <property type="entry name" value="Phosphofructokinase, platelet b"/>
    <property type="match status" value="1"/>
</dbReference>
<dbReference type="SUPFAM" id="SSF53784">
    <property type="entry name" value="Phosphofructokinase"/>
    <property type="match status" value="2"/>
</dbReference>
<dbReference type="PANTHER" id="PTHR13697:SF5">
    <property type="entry name" value="ATP-DEPENDENT 6-PHOSPHOFRUCTOKINASE, PLATELET TYPE"/>
    <property type="match status" value="1"/>
</dbReference>
<evidence type="ECO:0000256" key="9">
    <source>
        <dbReference type="ARBA" id="ARBA00022777"/>
    </source>
</evidence>
<feature type="domain" description="Phosphofructokinase" evidence="18">
    <location>
        <begin position="21"/>
        <end position="326"/>
    </location>
</feature>
<dbReference type="GO" id="GO:0070095">
    <property type="term" value="F:fructose-6-phosphate binding"/>
    <property type="evidence" value="ECO:0007669"/>
    <property type="project" value="TreeGrafter"/>
</dbReference>
<keyword evidence="10 16" id="KW-0067">ATP-binding</keyword>
<evidence type="ECO:0000256" key="13">
    <source>
        <dbReference type="ARBA" id="ARBA00023152"/>
    </source>
</evidence>
<dbReference type="FunFam" id="3.40.50.450:FF:000043">
    <property type="entry name" value="ATP-dependent 6-phosphofructokinase, platelet type"/>
    <property type="match status" value="1"/>
</dbReference>
<dbReference type="PRINTS" id="PR00476">
    <property type="entry name" value="PHFRCTKINASE"/>
</dbReference>
<dbReference type="Gene3D" id="3.40.50.460">
    <property type="entry name" value="Phosphofructokinase domain"/>
    <property type="match status" value="2"/>
</dbReference>
<keyword evidence="12" id="KW-0007">Acetylation</keyword>
<keyword evidence="9 16" id="KW-0418">Kinase</keyword>
<keyword evidence="14" id="KW-0325">Glycoprotein</keyword>
<feature type="binding site" evidence="16">
    <location>
        <position position="28"/>
    </location>
    <ligand>
        <name>ATP</name>
        <dbReference type="ChEBI" id="CHEBI:30616"/>
    </ligand>
</feature>
<dbReference type="InterPro" id="IPR022953">
    <property type="entry name" value="ATP_PFK"/>
</dbReference>
<evidence type="ECO:0000256" key="14">
    <source>
        <dbReference type="ARBA" id="ARBA00023180"/>
    </source>
</evidence>
<reference evidence="19" key="1">
    <citation type="journal article" date="2011" name="Comp. Biochem. Physiol. Part D Genomics Proteomics">
        <title>Analysis of single nucleotide polymorphisms in three chromosomes of European sea bass Dicentrarchus labrax.</title>
        <authorList>
            <person name="Kuhl H."/>
            <person name="Tine M."/>
            <person name="Hecht J."/>
            <person name="Knaust F."/>
            <person name="Reinhardt R."/>
        </authorList>
    </citation>
    <scope>NUCLEOTIDE SEQUENCE</scope>
</reference>
<evidence type="ECO:0000256" key="7">
    <source>
        <dbReference type="ARBA" id="ARBA00022723"/>
    </source>
</evidence>
<keyword evidence="7 16" id="KW-0479">Metal-binding</keyword>
<reference evidence="19" key="3">
    <citation type="journal article" date="2011" name="Mar. Genomics">
        <title>Comparative analysis of intronless genes in teleost fish genomes: Insights into their evolution and molecular function.</title>
        <authorList>
            <person name="Tine M."/>
            <person name="Kuhl H."/>
            <person name="Beck A."/>
            <person name="Bargelloni L."/>
            <person name="Reinhardt R."/>
        </authorList>
    </citation>
    <scope>NUCLEOTIDE SEQUENCE</scope>
</reference>
<dbReference type="NCBIfam" id="TIGR02478">
    <property type="entry name" value="6PF1K_euk"/>
    <property type="match status" value="1"/>
</dbReference>
<evidence type="ECO:0000256" key="15">
    <source>
        <dbReference type="ARBA" id="ARBA00048070"/>
    </source>
</evidence>
<gene>
    <name evidence="19" type="primary">PFKP</name>
    <name evidence="19" type="ORF">DLA_XVIII00180</name>
</gene>
<comment type="cofactor">
    <cofactor evidence="1 16">
        <name>Mg(2+)</name>
        <dbReference type="ChEBI" id="CHEBI:18420"/>
    </cofactor>
</comment>
<organism evidence="19">
    <name type="scientific">Dicentrarchus labrax</name>
    <name type="common">European seabass</name>
    <name type="synonym">Morone labrax</name>
    <dbReference type="NCBI Taxonomy" id="13489"/>
    <lineage>
        <taxon>Eukaryota</taxon>
        <taxon>Metazoa</taxon>
        <taxon>Chordata</taxon>
        <taxon>Craniata</taxon>
        <taxon>Vertebrata</taxon>
        <taxon>Euteleostomi</taxon>
        <taxon>Actinopterygii</taxon>
        <taxon>Neopterygii</taxon>
        <taxon>Teleostei</taxon>
        <taxon>Neoteleostei</taxon>
        <taxon>Acanthomorphata</taxon>
        <taxon>Eupercaria</taxon>
        <taxon>Moronidae</taxon>
        <taxon>Dicentrarchus</taxon>
    </lineage>
</organism>
<dbReference type="GO" id="GO:0016020">
    <property type="term" value="C:membrane"/>
    <property type="evidence" value="ECO:0007669"/>
    <property type="project" value="TreeGrafter"/>
</dbReference>
<feature type="binding site" description="in other chain" evidence="16">
    <location>
        <begin position="532"/>
        <end position="536"/>
    </location>
    <ligand>
        <name>beta-D-fructose 2,6-bisphosphate</name>
        <dbReference type="ChEBI" id="CHEBI:58579"/>
        <note>allosteric activator; ligand shared between dimeric partners</note>
    </ligand>
</feature>
<feature type="binding site" evidence="16">
    <location>
        <position position="570"/>
    </location>
    <ligand>
        <name>beta-D-fructose 2,6-bisphosphate</name>
        <dbReference type="ChEBI" id="CHEBI:58579"/>
        <note>allosteric activator; ligand shared between dimeric partners</note>
    </ligand>
</feature>
<comment type="similarity">
    <text evidence="16">Belongs to the phosphofructokinase type A (PFKA) family. ATP-dependent PFK group I subfamily. Eukaryotic two domain clade 'E' sub-subfamily.</text>
</comment>
<feature type="binding site" evidence="16">
    <location>
        <begin position="91"/>
        <end position="92"/>
    </location>
    <ligand>
        <name>ATP</name>
        <dbReference type="ChEBI" id="CHEBI:30616"/>
    </ligand>
</feature>
<dbReference type="FunFam" id="3.40.50.460:FF:000001">
    <property type="entry name" value="ATP-dependent 6-phosphofructokinase"/>
    <property type="match status" value="1"/>
</dbReference>
<feature type="domain" description="Phosphofructokinase" evidence="18">
    <location>
        <begin position="406"/>
        <end position="691"/>
    </location>
</feature>
<dbReference type="InterPro" id="IPR041914">
    <property type="entry name" value="PFK_vert-type"/>
</dbReference>
<dbReference type="GO" id="GO:0042802">
    <property type="term" value="F:identical protein binding"/>
    <property type="evidence" value="ECO:0007669"/>
    <property type="project" value="TreeGrafter"/>
</dbReference>
<feature type="region of interest" description="C-terminal regulatory PFK domain 2" evidence="16">
    <location>
        <begin position="406"/>
        <end position="788"/>
    </location>
</feature>
<feature type="active site" description="Proton acceptor" evidence="16">
    <location>
        <position position="169"/>
    </location>
</feature>
<keyword evidence="4 16" id="KW-0021">Allosteric enzyme</keyword>
<feature type="binding site" evidence="16">
    <location>
        <position position="659"/>
    </location>
    <ligand>
        <name>beta-D-fructose 2,6-bisphosphate</name>
        <dbReference type="ChEBI" id="CHEBI:58579"/>
        <note>allosteric activator; ligand shared between dimeric partners</note>
    </ligand>
</feature>
<dbReference type="PANTHER" id="PTHR13697">
    <property type="entry name" value="PHOSPHOFRUCTOKINASE"/>
    <property type="match status" value="1"/>
</dbReference>
<feature type="binding site" description="in other chain" evidence="16">
    <location>
        <begin position="167"/>
        <end position="169"/>
    </location>
    <ligand>
        <name>substrate</name>
        <note>ligand shared between dimeric partners</note>
    </ligand>
</feature>
<evidence type="ECO:0000259" key="18">
    <source>
        <dbReference type="Pfam" id="PF00365"/>
    </source>
</evidence>
<dbReference type="InterPro" id="IPR015912">
    <property type="entry name" value="Phosphofructokinase_CS"/>
</dbReference>
<evidence type="ECO:0000256" key="4">
    <source>
        <dbReference type="ARBA" id="ARBA00022533"/>
    </source>
</evidence>
<dbReference type="PROSITE" id="PS00433">
    <property type="entry name" value="PHOSPHOFRUCTOKINASE"/>
    <property type="match status" value="2"/>
</dbReference>